<evidence type="ECO:0000313" key="2">
    <source>
        <dbReference type="EMBL" id="DAD84819.1"/>
    </source>
</evidence>
<evidence type="ECO:0000256" key="1">
    <source>
        <dbReference type="SAM" id="MobiDB-lite"/>
    </source>
</evidence>
<protein>
    <submittedName>
        <fullName evidence="2">Uncharacterized protein</fullName>
    </submittedName>
</protein>
<organism evidence="2">
    <name type="scientific">Siphoviridae sp. ctfeV1</name>
    <dbReference type="NCBI Taxonomy" id="2826417"/>
    <lineage>
        <taxon>Viruses</taxon>
        <taxon>Duplodnaviria</taxon>
        <taxon>Heunggongvirae</taxon>
        <taxon>Uroviricota</taxon>
        <taxon>Caudoviricetes</taxon>
    </lineage>
</organism>
<feature type="region of interest" description="Disordered" evidence="1">
    <location>
        <begin position="1"/>
        <end position="23"/>
    </location>
</feature>
<reference evidence="2" key="1">
    <citation type="journal article" date="2021" name="Proc. Natl. Acad. Sci. U.S.A.">
        <title>A Catalog of Tens of Thousands of Viruses from Human Metagenomes Reveals Hidden Associations with Chronic Diseases.</title>
        <authorList>
            <person name="Tisza M.J."/>
            <person name="Buck C.B."/>
        </authorList>
    </citation>
    <scope>NUCLEOTIDE SEQUENCE</scope>
    <source>
        <strain evidence="2">CtfeV1</strain>
    </source>
</reference>
<sequence>MEASANSSNEEAHASYHPTGTIRRTHTLFKVFTEVRTQKQL</sequence>
<name>A0A8S5MS73_9CAUD</name>
<proteinExistence type="predicted"/>
<dbReference type="EMBL" id="BK014966">
    <property type="protein sequence ID" value="DAD84819.1"/>
    <property type="molecule type" value="Genomic_DNA"/>
</dbReference>
<accession>A0A8S5MS73</accession>